<feature type="region of interest" description="Disordered" evidence="1">
    <location>
        <begin position="136"/>
        <end position="164"/>
    </location>
</feature>
<evidence type="ECO:0000256" key="1">
    <source>
        <dbReference type="SAM" id="MobiDB-lite"/>
    </source>
</evidence>
<dbReference type="EMBL" id="JAGSOH010000051">
    <property type="protein sequence ID" value="MBR7828236.1"/>
    <property type="molecule type" value="Genomic_DNA"/>
</dbReference>
<reference evidence="2" key="1">
    <citation type="submission" date="2021-04" db="EMBL/GenBank/DDBJ databases">
        <title>Genome based classification of Actinospica acidithermotolerans sp. nov., an actinobacterium isolated from an Indonesian hot spring.</title>
        <authorList>
            <person name="Kusuma A.B."/>
            <person name="Putra K.E."/>
            <person name="Nafisah S."/>
            <person name="Loh J."/>
            <person name="Nouioui I."/>
            <person name="Goodfellow M."/>
        </authorList>
    </citation>
    <scope>NUCLEOTIDE SEQUENCE</scope>
    <source>
        <strain evidence="2">MGRD01-02</strain>
    </source>
</reference>
<keyword evidence="3" id="KW-1185">Reference proteome</keyword>
<proteinExistence type="predicted"/>
<evidence type="ECO:0000313" key="2">
    <source>
        <dbReference type="EMBL" id="MBR7828236.1"/>
    </source>
</evidence>
<evidence type="ECO:0000313" key="3">
    <source>
        <dbReference type="Proteomes" id="UP000676325"/>
    </source>
</evidence>
<dbReference type="Proteomes" id="UP000676325">
    <property type="component" value="Unassembled WGS sequence"/>
</dbReference>
<dbReference type="AlphaFoldDB" id="A0A941IM48"/>
<gene>
    <name evidence="2" type="ORF">KDK95_18120</name>
</gene>
<accession>A0A941IM48</accession>
<organism evidence="2 3">
    <name type="scientific">Actinospica acidithermotolerans</name>
    <dbReference type="NCBI Taxonomy" id="2828514"/>
    <lineage>
        <taxon>Bacteria</taxon>
        <taxon>Bacillati</taxon>
        <taxon>Actinomycetota</taxon>
        <taxon>Actinomycetes</taxon>
        <taxon>Catenulisporales</taxon>
        <taxon>Actinospicaceae</taxon>
        <taxon>Actinospica</taxon>
    </lineage>
</organism>
<protein>
    <submittedName>
        <fullName evidence="2">Uncharacterized protein</fullName>
    </submittedName>
</protein>
<sequence length="164" mass="17831">MPASYYWADSENGDGIDDSFEEALFMLIEDLDHADNTFVVVQPDSDDPAWFASIATLDEGGCEVVLCDTRRHVHDLTVEQNIGRIVKDLTIWMADPQPQLTTNTSATHGVQNRPKAAARCPGRTRQAPASILLGGCSRPGGGGHGPPVRHHDRHPPLLSLLSAR</sequence>
<comment type="caution">
    <text evidence="2">The sequence shown here is derived from an EMBL/GenBank/DDBJ whole genome shotgun (WGS) entry which is preliminary data.</text>
</comment>
<name>A0A941IM48_9ACTN</name>